<dbReference type="AlphaFoldDB" id="A0A428MFP8"/>
<dbReference type="Proteomes" id="UP000269669">
    <property type="component" value="Unassembled WGS sequence"/>
</dbReference>
<evidence type="ECO:0000259" key="7">
    <source>
        <dbReference type="Pfam" id="PF07715"/>
    </source>
</evidence>
<evidence type="ECO:0000256" key="2">
    <source>
        <dbReference type="ARBA" id="ARBA00022448"/>
    </source>
</evidence>
<keyword evidence="2" id="KW-0813">Transport</keyword>
<keyword evidence="6" id="KW-0998">Cell outer membrane</keyword>
<comment type="caution">
    <text evidence="9">The sequence shown here is derived from an EMBL/GenBank/DDBJ whole genome shotgun (WGS) entry which is preliminary data.</text>
</comment>
<dbReference type="Gene3D" id="2.60.40.1120">
    <property type="entry name" value="Carboxypeptidase-like, regulatory domain"/>
    <property type="match status" value="1"/>
</dbReference>
<feature type="domain" description="TonB-dependent transporter Oar-like beta-barrel" evidence="8">
    <location>
        <begin position="278"/>
        <end position="365"/>
    </location>
</feature>
<keyword evidence="3" id="KW-1134">Transmembrane beta strand</keyword>
<accession>A0A428MFP8</accession>
<sequence>MKKWPIRAINLNPERPENMTKRSNWLRLAFAALLFTAPLMIAQSTTATLSGTVVDQAGAVIPDVKITVLNTATAARRDVSTNPQGDFSVALLPPGKYSLRAVRTGFARIEIPNITLNTNDEQRLLVNLKVGQVTETITVDASTLGYESSSSVATVVDSNFVDQLPLKGRSFQSLLLMTPGVVSGGTAGKEAGQLSVNGLRTNSNYWTIDGVSANTGVASTGSASVNVNQAFTGAVPGFNAFGGTNGLISVDAMQEFKVQTATYSAEFGRQPGGQVQLTTRSGSNQYRGVLYDYLRNDILEANDWFANHRNPQTPRPKTRLNDFGGTFGGPIFRNRTFFFFSYEGMRYRHPVNLSNAYVPSATLRNDPKIDPNIRALLNAFPTSTQPEVNNTQLYPYYQSSPMNSDSMSLRVDQVLNSKWTLFGRYAYAPSNQQAWTLAQLQTSETNQNTGTVGLTGLLTPSLTNQLSFNYSTAGGTGNTSIQPVNGAVVPTQAQLFGGKAPIGGNTTFASWNFFSSSYPNTFNLSVGDQTQNASRSLNITDNLSWSKGKHMLKFGVDYRRLSSTLAPKDYNMSVSANTLSSLETNVMDSVSVSGNRQATLNYDNVSFYAQDGWKVTPRLTVDMGLRWELNPPPSGLNPNDLFYVKGWEDPTTMLLTPQGTQAYSTDWHALAPRLGASYELRKQAGWETVVRGGYGMFYDLSTAVAGYSIGGSLRSSSFVKQPVPFNDTILAPIPDRTYPTTPPYPATLPLIGLLDGYTTPTTQEWNVALQQGLGKNQVLTVTYVGNGARKLPRSYSLLVNGTDSTGAKIGFSNPNFASGATVRVTRNDAGYGDSSDYSGLQVQFQRQLHKGLQVLSNYTWAHAIDTASQDTQIFGYLFPSVKPQMTRGNSDNDRRQTFNIAMSYQARSFNPENIVLRTLNTGLIKGWVFENMFTGQTGTPIDVTLSRDAGGYDVNSITLHPDIVPGQPFWLSDPTVAGKKYINSAAFQLPANLMGPVQSVTQGNLPRNYLRAPVFWQYDASIGRDFKLTERFKLQYRAEMFNALNHPNFTGYSVGMGYYSPAFKPSPIPSTFGKATSMAGSGGQGGLLGILPIFSNGGPRSVQMALKLVF</sequence>
<feature type="domain" description="TonB-dependent receptor plug" evidence="7">
    <location>
        <begin position="150"/>
        <end position="273"/>
    </location>
</feature>
<dbReference type="InterPro" id="IPR039426">
    <property type="entry name" value="TonB-dep_rcpt-like"/>
</dbReference>
<dbReference type="EMBL" id="RSDW01000001">
    <property type="protein sequence ID" value="RSL15785.1"/>
    <property type="molecule type" value="Genomic_DNA"/>
</dbReference>
<gene>
    <name evidence="9" type="ORF">EDE15_1288</name>
</gene>
<evidence type="ECO:0000259" key="8">
    <source>
        <dbReference type="Pfam" id="PF25183"/>
    </source>
</evidence>
<dbReference type="InterPro" id="IPR012910">
    <property type="entry name" value="Plug_dom"/>
</dbReference>
<evidence type="ECO:0000313" key="10">
    <source>
        <dbReference type="Proteomes" id="UP000269669"/>
    </source>
</evidence>
<evidence type="ECO:0000256" key="1">
    <source>
        <dbReference type="ARBA" id="ARBA00004571"/>
    </source>
</evidence>
<dbReference type="PANTHER" id="PTHR30069">
    <property type="entry name" value="TONB-DEPENDENT OUTER MEMBRANE RECEPTOR"/>
    <property type="match status" value="1"/>
</dbReference>
<dbReference type="InterPro" id="IPR036942">
    <property type="entry name" value="Beta-barrel_TonB_sf"/>
</dbReference>
<evidence type="ECO:0000256" key="6">
    <source>
        <dbReference type="ARBA" id="ARBA00023237"/>
    </source>
</evidence>
<name>A0A428MFP8_9BACT</name>
<evidence type="ECO:0000313" key="9">
    <source>
        <dbReference type="EMBL" id="RSL15785.1"/>
    </source>
</evidence>
<evidence type="ECO:0000256" key="4">
    <source>
        <dbReference type="ARBA" id="ARBA00022692"/>
    </source>
</evidence>
<evidence type="ECO:0000256" key="5">
    <source>
        <dbReference type="ARBA" id="ARBA00023136"/>
    </source>
</evidence>
<dbReference type="Pfam" id="PF13620">
    <property type="entry name" value="CarboxypepD_reg"/>
    <property type="match status" value="1"/>
</dbReference>
<dbReference type="Gene3D" id="2.40.170.20">
    <property type="entry name" value="TonB-dependent receptor, beta-barrel domain"/>
    <property type="match status" value="1"/>
</dbReference>
<dbReference type="GO" id="GO:0009279">
    <property type="term" value="C:cell outer membrane"/>
    <property type="evidence" value="ECO:0007669"/>
    <property type="project" value="UniProtKB-SubCell"/>
</dbReference>
<protein>
    <submittedName>
        <fullName evidence="9">TonB-dependent receptor-like protein</fullName>
    </submittedName>
</protein>
<keyword evidence="4" id="KW-0812">Transmembrane</keyword>
<dbReference type="SUPFAM" id="SSF49464">
    <property type="entry name" value="Carboxypeptidase regulatory domain-like"/>
    <property type="match status" value="1"/>
</dbReference>
<dbReference type="Pfam" id="PF07715">
    <property type="entry name" value="Plug"/>
    <property type="match status" value="1"/>
</dbReference>
<dbReference type="PANTHER" id="PTHR30069:SF46">
    <property type="entry name" value="OAR PROTEIN"/>
    <property type="match status" value="1"/>
</dbReference>
<keyword evidence="10" id="KW-1185">Reference proteome</keyword>
<dbReference type="InterPro" id="IPR057601">
    <property type="entry name" value="Oar-like_b-barrel"/>
</dbReference>
<dbReference type="GO" id="GO:0044718">
    <property type="term" value="P:siderophore transmembrane transport"/>
    <property type="evidence" value="ECO:0007669"/>
    <property type="project" value="TreeGrafter"/>
</dbReference>
<keyword evidence="5" id="KW-0472">Membrane</keyword>
<organism evidence="9 10">
    <name type="scientific">Edaphobacter aggregans</name>
    <dbReference type="NCBI Taxonomy" id="570835"/>
    <lineage>
        <taxon>Bacteria</taxon>
        <taxon>Pseudomonadati</taxon>
        <taxon>Acidobacteriota</taxon>
        <taxon>Terriglobia</taxon>
        <taxon>Terriglobales</taxon>
        <taxon>Acidobacteriaceae</taxon>
        <taxon>Edaphobacter</taxon>
    </lineage>
</organism>
<keyword evidence="9" id="KW-0675">Receptor</keyword>
<comment type="subcellular location">
    <subcellularLocation>
        <location evidence="1">Cell outer membrane</location>
        <topology evidence="1">Multi-pass membrane protein</topology>
    </subcellularLocation>
</comment>
<proteinExistence type="predicted"/>
<dbReference type="Pfam" id="PF25183">
    <property type="entry name" value="OMP_b-brl_4"/>
    <property type="match status" value="2"/>
</dbReference>
<feature type="domain" description="TonB-dependent transporter Oar-like beta-barrel" evidence="8">
    <location>
        <begin position="368"/>
        <end position="1079"/>
    </location>
</feature>
<evidence type="ECO:0000256" key="3">
    <source>
        <dbReference type="ARBA" id="ARBA00022452"/>
    </source>
</evidence>
<dbReference type="InterPro" id="IPR008969">
    <property type="entry name" value="CarboxyPept-like_regulatory"/>
</dbReference>
<dbReference type="SUPFAM" id="SSF56935">
    <property type="entry name" value="Porins"/>
    <property type="match status" value="1"/>
</dbReference>
<reference evidence="9 10" key="1">
    <citation type="submission" date="2018-12" db="EMBL/GenBank/DDBJ databases">
        <title>Sequencing of bacterial isolates from soil warming experiment in Harvard Forest, Massachusetts, USA.</title>
        <authorList>
            <person name="Deangelis K."/>
        </authorList>
    </citation>
    <scope>NUCLEOTIDE SEQUENCE [LARGE SCALE GENOMIC DNA]</scope>
    <source>
        <strain evidence="9 10">EB153</strain>
    </source>
</reference>
<dbReference type="GO" id="GO:0015344">
    <property type="term" value="F:siderophore uptake transmembrane transporter activity"/>
    <property type="evidence" value="ECO:0007669"/>
    <property type="project" value="TreeGrafter"/>
</dbReference>